<dbReference type="GO" id="GO:0051011">
    <property type="term" value="F:microtubule minus-end binding"/>
    <property type="evidence" value="ECO:0007669"/>
    <property type="project" value="TreeGrafter"/>
</dbReference>
<dbReference type="InterPro" id="IPR041470">
    <property type="entry name" value="GCP_N"/>
</dbReference>
<name>A0A1D8N3Q6_YARLL</name>
<dbReference type="RefSeq" id="XP_499763.1">
    <property type="nucleotide sequence ID" value="XM_499763.1"/>
</dbReference>
<evidence type="ECO:0000256" key="5">
    <source>
        <dbReference type="RuleBase" id="RU363050"/>
    </source>
</evidence>
<dbReference type="GO" id="GO:0005874">
    <property type="term" value="C:microtubule"/>
    <property type="evidence" value="ECO:0007669"/>
    <property type="project" value="UniProtKB-KW"/>
</dbReference>
<dbReference type="Proteomes" id="UP000182444">
    <property type="component" value="Chromosome 1A"/>
</dbReference>
<dbReference type="GO" id="GO:0051225">
    <property type="term" value="P:spindle assembly"/>
    <property type="evidence" value="ECO:0007669"/>
    <property type="project" value="TreeGrafter"/>
</dbReference>
<dbReference type="InterPro" id="IPR042241">
    <property type="entry name" value="GCP_C_sf"/>
</dbReference>
<evidence type="ECO:0000259" key="6">
    <source>
        <dbReference type="Pfam" id="PF04130"/>
    </source>
</evidence>
<keyword evidence="4 5" id="KW-0206">Cytoskeleton</keyword>
<keyword evidence="2 5" id="KW-0963">Cytoplasm</keyword>
<dbReference type="Pfam" id="PF17681">
    <property type="entry name" value="GCP_N_terminal"/>
    <property type="match status" value="1"/>
</dbReference>
<reference evidence="8 10" key="1">
    <citation type="journal article" date="2016" name="PLoS ONE">
        <title>Sequence Assembly of Yarrowia lipolytica Strain W29/CLIB89 Shows Transposable Element Diversity.</title>
        <authorList>
            <person name="Magnan C."/>
            <person name="Yu J."/>
            <person name="Chang I."/>
            <person name="Jahn E."/>
            <person name="Kanomata Y."/>
            <person name="Wu J."/>
            <person name="Zeller M."/>
            <person name="Oakes M."/>
            <person name="Baldi P."/>
            <person name="Sandmeyer S."/>
        </authorList>
    </citation>
    <scope>NUCLEOTIDE SEQUENCE [LARGE SCALE GENOMIC DNA]</scope>
    <source>
        <strain evidence="8">CLIB89</strain>
        <strain evidence="10">CLIB89(W29)</strain>
    </source>
</reference>
<dbReference type="GO" id="GO:0031122">
    <property type="term" value="P:cytoplasmic microtubule organization"/>
    <property type="evidence" value="ECO:0007669"/>
    <property type="project" value="TreeGrafter"/>
</dbReference>
<accession>A0A1D8N3Q6</accession>
<feature type="domain" description="Gamma tubulin complex component C-terminal" evidence="6">
    <location>
        <begin position="441"/>
        <end position="644"/>
    </location>
</feature>
<dbReference type="PANTHER" id="PTHR19302:SF70">
    <property type="entry name" value="GAMMA-TUBULIN COMPLEX COMPONENT 6"/>
    <property type="match status" value="1"/>
</dbReference>
<protein>
    <recommendedName>
        <fullName evidence="5">Spindle pole body component</fullName>
    </recommendedName>
</protein>
<evidence type="ECO:0000313" key="10">
    <source>
        <dbReference type="Proteomes" id="UP000182444"/>
    </source>
</evidence>
<evidence type="ECO:0000256" key="4">
    <source>
        <dbReference type="ARBA" id="ARBA00023212"/>
    </source>
</evidence>
<dbReference type="KEGG" id="yli:2905979"/>
<dbReference type="VEuPathDB" id="FungiDB:YALI1_A04893g"/>
<dbReference type="OrthoDB" id="4083757at2759"/>
<keyword evidence="3 5" id="KW-0493">Microtubule</keyword>
<evidence type="ECO:0000256" key="3">
    <source>
        <dbReference type="ARBA" id="ARBA00022701"/>
    </source>
</evidence>
<evidence type="ECO:0000313" key="9">
    <source>
        <dbReference type="EMBL" id="RDW25107.1"/>
    </source>
</evidence>
<dbReference type="InterPro" id="IPR007259">
    <property type="entry name" value="GCP"/>
</dbReference>
<proteinExistence type="inferred from homology"/>
<dbReference type="GO" id="GO:0051321">
    <property type="term" value="P:meiotic cell cycle"/>
    <property type="evidence" value="ECO:0007669"/>
    <property type="project" value="TreeGrafter"/>
</dbReference>
<dbReference type="GeneID" id="2905979"/>
<comment type="similarity">
    <text evidence="1 5">Belongs to the TUBGCP family.</text>
</comment>
<reference evidence="9 11" key="2">
    <citation type="submission" date="2018-07" db="EMBL/GenBank/DDBJ databases">
        <title>Draft Genome Assemblies for Five Robust Yarrowia lipolytica Strains Exhibiting High Lipid Production and Pentose Sugar Utilization and Sugar Alcohol Secretion from Undetoxified Lignocellulosic Biomass Hydrolysates.</title>
        <authorList>
            <consortium name="DOE Joint Genome Institute"/>
            <person name="Walker C."/>
            <person name="Ryu S."/>
            <person name="Na H."/>
            <person name="Zane M."/>
            <person name="LaButti K."/>
            <person name="Lipzen A."/>
            <person name="Haridas S."/>
            <person name="Barry K."/>
            <person name="Grigoriev I.V."/>
            <person name="Quarterman J."/>
            <person name="Slininger P."/>
            <person name="Dien B."/>
            <person name="Trinh C.T."/>
        </authorList>
    </citation>
    <scope>NUCLEOTIDE SEQUENCE [LARGE SCALE GENOMIC DNA]</scope>
    <source>
        <strain evidence="9 11">YB392</strain>
    </source>
</reference>
<dbReference type="GO" id="GO:0000922">
    <property type="term" value="C:spindle pole"/>
    <property type="evidence" value="ECO:0007669"/>
    <property type="project" value="InterPro"/>
</dbReference>
<dbReference type="InterPro" id="IPR040457">
    <property type="entry name" value="GCP_C"/>
</dbReference>
<dbReference type="GO" id="GO:0005816">
    <property type="term" value="C:spindle pole body"/>
    <property type="evidence" value="ECO:0007669"/>
    <property type="project" value="UniProtKB-ARBA"/>
</dbReference>
<dbReference type="AlphaFoldDB" id="A0A1D8N3Q6"/>
<dbReference type="Proteomes" id="UP000256601">
    <property type="component" value="Unassembled WGS sequence"/>
</dbReference>
<dbReference type="Gene3D" id="1.20.120.1900">
    <property type="entry name" value="Gamma-tubulin complex, C-terminal domain"/>
    <property type="match status" value="2"/>
</dbReference>
<dbReference type="VEuPathDB" id="FungiDB:YALI0_A04741g"/>
<evidence type="ECO:0000313" key="11">
    <source>
        <dbReference type="Proteomes" id="UP000256601"/>
    </source>
</evidence>
<organism evidence="8 10">
    <name type="scientific">Yarrowia lipolytica</name>
    <name type="common">Candida lipolytica</name>
    <dbReference type="NCBI Taxonomy" id="4952"/>
    <lineage>
        <taxon>Eukaryota</taxon>
        <taxon>Fungi</taxon>
        <taxon>Dikarya</taxon>
        <taxon>Ascomycota</taxon>
        <taxon>Saccharomycotina</taxon>
        <taxon>Dipodascomycetes</taxon>
        <taxon>Dipodascales</taxon>
        <taxon>Dipodascales incertae sedis</taxon>
        <taxon>Yarrowia</taxon>
    </lineage>
</organism>
<feature type="domain" description="Gamma tubulin complex component protein N-terminal" evidence="7">
    <location>
        <begin position="93"/>
        <end position="437"/>
    </location>
</feature>
<evidence type="ECO:0000313" key="8">
    <source>
        <dbReference type="EMBL" id="AOW00261.1"/>
    </source>
</evidence>
<dbReference type="GO" id="GO:0007020">
    <property type="term" value="P:microtubule nucleation"/>
    <property type="evidence" value="ECO:0007669"/>
    <property type="project" value="InterPro"/>
</dbReference>
<comment type="subcellular location">
    <subcellularLocation>
        <location evidence="5">Cytoplasm</location>
        <location evidence="5">Cytoskeleton</location>
        <location evidence="5">Microtubule organizing center</location>
    </subcellularLocation>
</comment>
<dbReference type="EMBL" id="CP017553">
    <property type="protein sequence ID" value="AOW00261.1"/>
    <property type="molecule type" value="Genomic_DNA"/>
</dbReference>
<dbReference type="GO" id="GO:0000930">
    <property type="term" value="C:gamma-tubulin complex"/>
    <property type="evidence" value="ECO:0007669"/>
    <property type="project" value="TreeGrafter"/>
</dbReference>
<evidence type="ECO:0000256" key="1">
    <source>
        <dbReference type="ARBA" id="ARBA00010337"/>
    </source>
</evidence>
<dbReference type="GO" id="GO:0043015">
    <property type="term" value="F:gamma-tubulin binding"/>
    <property type="evidence" value="ECO:0007669"/>
    <property type="project" value="InterPro"/>
</dbReference>
<dbReference type="Pfam" id="PF04130">
    <property type="entry name" value="GCP_C_terminal"/>
    <property type="match status" value="1"/>
</dbReference>
<dbReference type="GO" id="GO:0000278">
    <property type="term" value="P:mitotic cell cycle"/>
    <property type="evidence" value="ECO:0007669"/>
    <property type="project" value="TreeGrafter"/>
</dbReference>
<dbReference type="EMBL" id="KZ859012">
    <property type="protein sequence ID" value="RDW25107.1"/>
    <property type="molecule type" value="Genomic_DNA"/>
</dbReference>
<sequence>MFSITNLKVDETVLNRPQAQEIDLESFCVLGSSFNEIKRENDASPTSDIEHQTQKKLKRHTQAPTPLLLCEHDQQTISTLFEGATIPTSLFLTCLVNVLVGRESIMFIWRWSSRRFVSKHFAQPIKVPGVSTMALQGLVDQCLEIGSLFTRLSNTAKDIAKMVSLEDSIMIAFRSALTDILAAIQHYIESLDASDESLFPLLVHLRPVSTVVHLLANILGCGDLSRALSLQSLPNPVKLLSELHTRLSIYQTSDINLYILTAELFKRCLSPWMFKLHGVIGLNGSTYWKTPSKMVDPEMFVVQEPNSGFLITDKDRLPTFVCPEDAQICVEILTALHILYSLGDTTVVDTNVDSKPVMPQVESQETLIPPLDFESSLERDTTSLLAPAQLFTDTLSFLKLEKAESISLFESDDPLKDFQVSIEQQQQAVNDSLMSHVKKYLFTHLESAKRFFLMGLGAIDLCQLVFQDNTVKIGSSLNWPPLNSDLRITEDLVADLLPDKDIRIWFGTPQNIDGGEESFAPDSIMATEYITVFYTPPEELKYIFMPHIIKGYQRIFARLLKLARCVYFLQLKHRFSFHFLIQLQYCHFQIIDVEWYRFHTGIHKTSNFMRIVNLHHAFIDAVERNLSLVSQEDQLLNNYLQSLLNDDPVDVPKHWKKFSALA</sequence>
<gene>
    <name evidence="9" type="ORF">B0I71DRAFT_133146</name>
    <name evidence="8" type="ORF">YALI1_A04893g</name>
</gene>
<evidence type="ECO:0000259" key="7">
    <source>
        <dbReference type="Pfam" id="PF17681"/>
    </source>
</evidence>
<dbReference type="PANTHER" id="PTHR19302">
    <property type="entry name" value="GAMMA TUBULIN COMPLEX PROTEIN"/>
    <property type="match status" value="1"/>
</dbReference>
<evidence type="ECO:0000256" key="2">
    <source>
        <dbReference type="ARBA" id="ARBA00022490"/>
    </source>
</evidence>